<protein>
    <submittedName>
        <fullName evidence="8">Uncharacterized protein</fullName>
    </submittedName>
</protein>
<comment type="caution">
    <text evidence="8">The sequence shown here is derived from an EMBL/GenBank/DDBJ whole genome shotgun (WGS) entry which is preliminary data.</text>
</comment>
<organism evidence="8 9">
    <name type="scientific">Perkinsus olseni</name>
    <name type="common">Perkinsus atlanticus</name>
    <dbReference type="NCBI Taxonomy" id="32597"/>
    <lineage>
        <taxon>Eukaryota</taxon>
        <taxon>Sar</taxon>
        <taxon>Alveolata</taxon>
        <taxon>Perkinsozoa</taxon>
        <taxon>Perkinsea</taxon>
        <taxon>Perkinsida</taxon>
        <taxon>Perkinsidae</taxon>
        <taxon>Perkinsus</taxon>
    </lineage>
</organism>
<evidence type="ECO:0000256" key="7">
    <source>
        <dbReference type="SAM" id="Phobius"/>
    </source>
</evidence>
<keyword evidence="4 7" id="KW-0812">Transmembrane</keyword>
<proteinExistence type="inferred from homology"/>
<keyword evidence="5 7" id="KW-1133">Transmembrane helix</keyword>
<feature type="transmembrane region" description="Helical" evidence="7">
    <location>
        <begin position="281"/>
        <end position="301"/>
    </location>
</feature>
<accession>A0A7J6P988</accession>
<feature type="transmembrane region" description="Helical" evidence="7">
    <location>
        <begin position="410"/>
        <end position="435"/>
    </location>
</feature>
<dbReference type="PANTHER" id="PTHR31585:SF51">
    <property type="entry name" value="TRANSPORTER, PUTATIVE-RELATED"/>
    <property type="match status" value="1"/>
</dbReference>
<dbReference type="AlphaFoldDB" id="A0A7J6P988"/>
<evidence type="ECO:0000256" key="6">
    <source>
        <dbReference type="ARBA" id="ARBA00023136"/>
    </source>
</evidence>
<feature type="transmembrane region" description="Helical" evidence="7">
    <location>
        <begin position="77"/>
        <end position="95"/>
    </location>
</feature>
<sequence>MPPPAAPSRASTARGSFIKKVPVVGAITMLCKDFGWKLVLMLHFTNHWAKGYSYIMLASSVRFYFRAMNVTGPDMDRYYSVIFMPWAMKPWLGVISDSFPIFGYHKLPYMMIVSILGLGGTILAVSLNLVESNAPIAAVGLFLANLQLMGYDLLAEAVYSRRLASVPESGPALVSYVWAGNQLLGLFATLLVGFVVEYADGVWGLGGAQWAVLTTIFTSSTVIVPAWLNFFEESRATKEQARAHREHLWNNQRAVAILSVAVGVTAVGYSILNLAAQSNTVSFVTAILTVILLTGSAFAVMKPVIGKLMLFNAISQVTIISIGGPSIYFFTNDEQQYPAGPHFSDIFYGSVLGTVGQLCSVLAIFAFGKFMKGWKYRTVYFTMTLMLVIMQLGDPIIFSRLNVRIGIPDHVFAVGSSALVAAVSMIQFMPGFLILSHLCPKNMEATMFALLASLSNYSQNVTPPIAGYISQLLGVTPRGLPGVDESQTFDNLWIVSMILIGLSTTSLFFLWLIPNARMNERIMSDGDDTSATAGSLLDKWLQRKRLLTGDDKSATNDKATESVVQDTDDLIA</sequence>
<evidence type="ECO:0000313" key="9">
    <source>
        <dbReference type="Proteomes" id="UP000541610"/>
    </source>
</evidence>
<dbReference type="OrthoDB" id="754047at2759"/>
<feature type="transmembrane region" description="Helical" evidence="7">
    <location>
        <begin position="208"/>
        <end position="231"/>
    </location>
</feature>
<gene>
    <name evidence="8" type="ORF">FOZ60_013836</name>
</gene>
<keyword evidence="3" id="KW-0813">Transport</keyword>
<feature type="transmembrane region" description="Helical" evidence="7">
    <location>
        <begin position="492"/>
        <end position="513"/>
    </location>
</feature>
<evidence type="ECO:0000313" key="8">
    <source>
        <dbReference type="EMBL" id="KAF4692306.1"/>
    </source>
</evidence>
<dbReference type="SUPFAM" id="SSF103473">
    <property type="entry name" value="MFS general substrate transporter"/>
    <property type="match status" value="1"/>
</dbReference>
<dbReference type="EMBL" id="JABANP010000063">
    <property type="protein sequence ID" value="KAF4692306.1"/>
    <property type="molecule type" value="Genomic_DNA"/>
</dbReference>
<evidence type="ECO:0000256" key="2">
    <source>
        <dbReference type="ARBA" id="ARBA00007015"/>
    </source>
</evidence>
<dbReference type="PANTHER" id="PTHR31585">
    <property type="entry name" value="FOLATE-BIOPTERIN TRANSPORTER 1, CHLOROPLASTIC"/>
    <property type="match status" value="1"/>
</dbReference>
<evidence type="ECO:0000256" key="5">
    <source>
        <dbReference type="ARBA" id="ARBA00022989"/>
    </source>
</evidence>
<feature type="transmembrane region" description="Helical" evidence="7">
    <location>
        <begin position="176"/>
        <end position="196"/>
    </location>
</feature>
<feature type="transmembrane region" description="Helical" evidence="7">
    <location>
        <begin position="47"/>
        <end position="65"/>
    </location>
</feature>
<evidence type="ECO:0000256" key="4">
    <source>
        <dbReference type="ARBA" id="ARBA00022692"/>
    </source>
</evidence>
<comment type="similarity">
    <text evidence="2">Belongs to the major facilitator superfamily. Folate-biopterin transporter (TC 2.A.71) family.</text>
</comment>
<feature type="transmembrane region" description="Helical" evidence="7">
    <location>
        <begin position="252"/>
        <end position="275"/>
    </location>
</feature>
<dbReference type="Proteomes" id="UP000541610">
    <property type="component" value="Unassembled WGS sequence"/>
</dbReference>
<feature type="transmembrane region" description="Helical" evidence="7">
    <location>
        <begin position="447"/>
        <end position="472"/>
    </location>
</feature>
<dbReference type="InterPro" id="IPR039309">
    <property type="entry name" value="BT1"/>
</dbReference>
<reference evidence="8 9" key="1">
    <citation type="submission" date="2020-04" db="EMBL/GenBank/DDBJ databases">
        <title>Perkinsus olseni comparative genomics.</title>
        <authorList>
            <person name="Bogema D.R."/>
        </authorList>
    </citation>
    <scope>NUCLEOTIDE SEQUENCE [LARGE SCALE GENOMIC DNA]</scope>
    <source>
        <strain evidence="8">00978-12</strain>
    </source>
</reference>
<keyword evidence="6 7" id="KW-0472">Membrane</keyword>
<dbReference type="Pfam" id="PF03092">
    <property type="entry name" value="BT1"/>
    <property type="match status" value="1"/>
</dbReference>
<feature type="transmembrane region" description="Helical" evidence="7">
    <location>
        <begin position="346"/>
        <end position="367"/>
    </location>
</feature>
<name>A0A7J6P988_PEROL</name>
<dbReference type="InterPro" id="IPR036259">
    <property type="entry name" value="MFS_trans_sf"/>
</dbReference>
<feature type="transmembrane region" description="Helical" evidence="7">
    <location>
        <begin position="308"/>
        <end position="331"/>
    </location>
</feature>
<feature type="transmembrane region" description="Helical" evidence="7">
    <location>
        <begin position="107"/>
        <end position="130"/>
    </location>
</feature>
<feature type="transmembrane region" description="Helical" evidence="7">
    <location>
        <begin position="379"/>
        <end position="398"/>
    </location>
</feature>
<dbReference type="GO" id="GO:0016020">
    <property type="term" value="C:membrane"/>
    <property type="evidence" value="ECO:0007669"/>
    <property type="project" value="UniProtKB-SubCell"/>
</dbReference>
<evidence type="ECO:0000256" key="3">
    <source>
        <dbReference type="ARBA" id="ARBA00022448"/>
    </source>
</evidence>
<comment type="subcellular location">
    <subcellularLocation>
        <location evidence="1">Membrane</location>
        <topology evidence="1">Multi-pass membrane protein</topology>
    </subcellularLocation>
</comment>
<evidence type="ECO:0000256" key="1">
    <source>
        <dbReference type="ARBA" id="ARBA00004141"/>
    </source>
</evidence>